<protein>
    <submittedName>
        <fullName evidence="2">Uncharacterized protein</fullName>
    </submittedName>
</protein>
<comment type="caution">
    <text evidence="2">The sequence shown here is derived from an EMBL/GenBank/DDBJ whole genome shotgun (WGS) entry which is preliminary data.</text>
</comment>
<organism evidence="2 3">
    <name type="scientific">Dendryphion nanum</name>
    <dbReference type="NCBI Taxonomy" id="256645"/>
    <lineage>
        <taxon>Eukaryota</taxon>
        <taxon>Fungi</taxon>
        <taxon>Dikarya</taxon>
        <taxon>Ascomycota</taxon>
        <taxon>Pezizomycotina</taxon>
        <taxon>Dothideomycetes</taxon>
        <taxon>Pleosporomycetidae</taxon>
        <taxon>Pleosporales</taxon>
        <taxon>Torulaceae</taxon>
        <taxon>Dendryphion</taxon>
    </lineage>
</organism>
<evidence type="ECO:0000256" key="1">
    <source>
        <dbReference type="SAM" id="SignalP"/>
    </source>
</evidence>
<evidence type="ECO:0000313" key="2">
    <source>
        <dbReference type="EMBL" id="KAH7128718.1"/>
    </source>
</evidence>
<gene>
    <name evidence="2" type="ORF">B0J11DRAFT_578896</name>
</gene>
<keyword evidence="3" id="KW-1185">Reference proteome</keyword>
<reference evidence="2" key="1">
    <citation type="journal article" date="2021" name="Nat. Commun.">
        <title>Genetic determinants of endophytism in the Arabidopsis root mycobiome.</title>
        <authorList>
            <person name="Mesny F."/>
            <person name="Miyauchi S."/>
            <person name="Thiergart T."/>
            <person name="Pickel B."/>
            <person name="Atanasova L."/>
            <person name="Karlsson M."/>
            <person name="Huettel B."/>
            <person name="Barry K.W."/>
            <person name="Haridas S."/>
            <person name="Chen C."/>
            <person name="Bauer D."/>
            <person name="Andreopoulos W."/>
            <person name="Pangilinan J."/>
            <person name="LaButti K."/>
            <person name="Riley R."/>
            <person name="Lipzen A."/>
            <person name="Clum A."/>
            <person name="Drula E."/>
            <person name="Henrissat B."/>
            <person name="Kohler A."/>
            <person name="Grigoriev I.V."/>
            <person name="Martin F.M."/>
            <person name="Hacquard S."/>
        </authorList>
    </citation>
    <scope>NUCLEOTIDE SEQUENCE</scope>
    <source>
        <strain evidence="2">MPI-CAGE-CH-0243</strain>
    </source>
</reference>
<keyword evidence="1" id="KW-0732">Signal</keyword>
<name>A0A9P9IN67_9PLEO</name>
<feature type="signal peptide" evidence="1">
    <location>
        <begin position="1"/>
        <end position="19"/>
    </location>
</feature>
<accession>A0A9P9IN67</accession>
<dbReference type="OrthoDB" id="5411153at2759"/>
<dbReference type="Proteomes" id="UP000700596">
    <property type="component" value="Unassembled WGS sequence"/>
</dbReference>
<feature type="chain" id="PRO_5040277908" evidence="1">
    <location>
        <begin position="20"/>
        <end position="120"/>
    </location>
</feature>
<sequence>MYLPKVFIGVIPFASTSLAAVFVAGFNDPRTCNQGVGGTLVSTNGNCVGFNTPYTAIQAAGGGSDSCFMEIFHEPGCVDFVGTRIGPINQPQLGGCIGPFNINGSPKRTIKSARLVNCPP</sequence>
<dbReference type="AlphaFoldDB" id="A0A9P9IN67"/>
<proteinExistence type="predicted"/>
<evidence type="ECO:0000313" key="3">
    <source>
        <dbReference type="Proteomes" id="UP000700596"/>
    </source>
</evidence>
<dbReference type="EMBL" id="JAGMWT010000005">
    <property type="protein sequence ID" value="KAH7128718.1"/>
    <property type="molecule type" value="Genomic_DNA"/>
</dbReference>